<feature type="domain" description="N-acetyltransferase" evidence="1">
    <location>
        <begin position="14"/>
        <end position="167"/>
    </location>
</feature>
<evidence type="ECO:0000259" key="1">
    <source>
        <dbReference type="PROSITE" id="PS51186"/>
    </source>
</evidence>
<protein>
    <submittedName>
        <fullName evidence="2">GNAT family N-acetyltransferase</fullName>
    </submittedName>
</protein>
<dbReference type="EMBL" id="NTYF01000088">
    <property type="protein sequence ID" value="PER49470.1"/>
    <property type="molecule type" value="Genomic_DNA"/>
</dbReference>
<gene>
    <name evidence="2" type="ORF">CN495_23140</name>
</gene>
<dbReference type="Proteomes" id="UP000219897">
    <property type="component" value="Unassembled WGS sequence"/>
</dbReference>
<dbReference type="PANTHER" id="PTHR43415:SF5">
    <property type="entry name" value="ACETYLTRANSFERASE"/>
    <property type="match status" value="1"/>
</dbReference>
<dbReference type="Gene3D" id="3.40.630.30">
    <property type="match status" value="1"/>
</dbReference>
<evidence type="ECO:0000313" key="2">
    <source>
        <dbReference type="EMBL" id="PER49470.1"/>
    </source>
</evidence>
<dbReference type="RefSeq" id="WP_098223640.1">
    <property type="nucleotide sequence ID" value="NZ_NTVJ01000208.1"/>
</dbReference>
<sequence length="189" mass="21674">MTTINSNLFYGNSVKLSLPREEDVEIMLRWGEDSEYLRNVDTKIALPKTKEQLVSEGKTDLNEVYFRLRTIDKDCLIGFVAIHSIEWNNRTGLLSIGIGESSNRNKGYGLDALKLIIRYAFHELNLDRVGLEVIEYNEGGIKAYEKVGFQQEGRKRSVVYRDGKRFDVIVMGVLHNDWKAIQRKGNTGE</sequence>
<dbReference type="InterPro" id="IPR000182">
    <property type="entry name" value="GNAT_dom"/>
</dbReference>
<dbReference type="Pfam" id="PF13302">
    <property type="entry name" value="Acetyltransf_3"/>
    <property type="match status" value="1"/>
</dbReference>
<comment type="caution">
    <text evidence="2">The sequence shown here is derived from an EMBL/GenBank/DDBJ whole genome shotgun (WGS) entry which is preliminary data.</text>
</comment>
<dbReference type="InterPro" id="IPR016181">
    <property type="entry name" value="Acyl_CoA_acyltransferase"/>
</dbReference>
<dbReference type="AlphaFoldDB" id="A0ABD6RZF4"/>
<proteinExistence type="predicted"/>
<reference evidence="2 3" key="1">
    <citation type="submission" date="2017-09" db="EMBL/GenBank/DDBJ databases">
        <title>Large-scale bioinformatics analysis of Bacillus genomes uncovers conserved roles of natural products in bacterial physiology.</title>
        <authorList>
            <consortium name="Agbiome Team Llc"/>
            <person name="Bleich R.M."/>
            <person name="Kirk G.J."/>
            <person name="Santa Maria K.C."/>
            <person name="Allen S.E."/>
            <person name="Farag S."/>
            <person name="Shank E.A."/>
            <person name="Bowers A."/>
        </authorList>
    </citation>
    <scope>NUCLEOTIDE SEQUENCE [LARGE SCALE GENOMIC DNA]</scope>
    <source>
        <strain evidence="2 3">AFS005140</strain>
    </source>
</reference>
<evidence type="ECO:0000313" key="3">
    <source>
        <dbReference type="Proteomes" id="UP000219897"/>
    </source>
</evidence>
<organism evidence="2 3">
    <name type="scientific">Bacillus thuringiensis</name>
    <dbReference type="NCBI Taxonomy" id="1428"/>
    <lineage>
        <taxon>Bacteria</taxon>
        <taxon>Bacillati</taxon>
        <taxon>Bacillota</taxon>
        <taxon>Bacilli</taxon>
        <taxon>Bacillales</taxon>
        <taxon>Bacillaceae</taxon>
        <taxon>Bacillus</taxon>
        <taxon>Bacillus cereus group</taxon>
    </lineage>
</organism>
<dbReference type="PROSITE" id="PS51186">
    <property type="entry name" value="GNAT"/>
    <property type="match status" value="1"/>
</dbReference>
<dbReference type="PANTHER" id="PTHR43415">
    <property type="entry name" value="SPERMIDINE N(1)-ACETYLTRANSFERASE"/>
    <property type="match status" value="1"/>
</dbReference>
<accession>A0ABD6RZF4</accession>
<name>A0ABD6RZF4_BACTU</name>
<dbReference type="SUPFAM" id="SSF55729">
    <property type="entry name" value="Acyl-CoA N-acyltransferases (Nat)"/>
    <property type="match status" value="1"/>
</dbReference>